<keyword evidence="2" id="KW-1185">Reference proteome</keyword>
<comment type="caution">
    <text evidence="1">The sequence shown here is derived from an EMBL/GenBank/DDBJ whole genome shotgun (WGS) entry which is preliminary data.</text>
</comment>
<protein>
    <submittedName>
        <fullName evidence="1">3958_t:CDS:1</fullName>
    </submittedName>
</protein>
<accession>A0ACA9PSB4</accession>
<feature type="non-terminal residue" evidence="1">
    <location>
        <position position="1"/>
    </location>
</feature>
<organism evidence="1 2">
    <name type="scientific">Cetraspora pellucida</name>
    <dbReference type="NCBI Taxonomy" id="1433469"/>
    <lineage>
        <taxon>Eukaryota</taxon>
        <taxon>Fungi</taxon>
        <taxon>Fungi incertae sedis</taxon>
        <taxon>Mucoromycota</taxon>
        <taxon>Glomeromycotina</taxon>
        <taxon>Glomeromycetes</taxon>
        <taxon>Diversisporales</taxon>
        <taxon>Gigasporaceae</taxon>
        <taxon>Cetraspora</taxon>
    </lineage>
</organism>
<evidence type="ECO:0000313" key="1">
    <source>
        <dbReference type="EMBL" id="CAG8722390.1"/>
    </source>
</evidence>
<evidence type="ECO:0000313" key="2">
    <source>
        <dbReference type="Proteomes" id="UP000789366"/>
    </source>
</evidence>
<feature type="non-terminal residue" evidence="1">
    <location>
        <position position="84"/>
    </location>
</feature>
<proteinExistence type="predicted"/>
<dbReference type="Proteomes" id="UP000789366">
    <property type="component" value="Unassembled WGS sequence"/>
</dbReference>
<name>A0ACA9PSB4_9GLOM</name>
<sequence length="84" mass="9581">LQINFTKLCLPELKINVTDDDSSNKTINDEMNSPSTKCICRATSKNAKEILTRLLAHTTFPNDDQLLYDVLHELQDIESGWTKE</sequence>
<dbReference type="EMBL" id="CAJVPW010029899">
    <property type="protein sequence ID" value="CAG8722390.1"/>
    <property type="molecule type" value="Genomic_DNA"/>
</dbReference>
<gene>
    <name evidence="1" type="ORF">SPELUC_LOCUS12523</name>
</gene>
<reference evidence="1" key="1">
    <citation type="submission" date="2021-06" db="EMBL/GenBank/DDBJ databases">
        <authorList>
            <person name="Kallberg Y."/>
            <person name="Tangrot J."/>
            <person name="Rosling A."/>
        </authorList>
    </citation>
    <scope>NUCLEOTIDE SEQUENCE</scope>
    <source>
        <strain evidence="1">28 12/20/2015</strain>
    </source>
</reference>